<feature type="non-terminal residue" evidence="2">
    <location>
        <position position="353"/>
    </location>
</feature>
<evidence type="ECO:0000313" key="2">
    <source>
        <dbReference type="EMBL" id="KAF0718773.1"/>
    </source>
</evidence>
<sequence>MSEGRFSSYHRLPPVVSKPQRYQSAYAATPSVPHLFTFHLPANSHQLSLKFVKQDMAAYRKTPYALFHNVDRLQMYKPQYTPEIDRWMDLKNNMRPPSRLGLTSPSSAYSVNVSPSFLLSRTVEFDLTKHKKESELMFIDFISNNIKYESFPYKQEKDQVNNQINSTNIGTIEEKAMSVIAPNLDKLINSEVRCDIPVSISNQNVKCINTQDYEKKFSKQDIKIECDEQMMEAVFLTNESEKQSVIKIVKPIKSPSPSMMKAEFVEKIRKSPSPIPRIEYDKSEDFIKSENSSKQKHDTHSIIIEVEKKLEELFGEDIPSTSTSDQQIMTKNKSKPIVSRKRPCNENKKQLKK</sequence>
<proteinExistence type="predicted"/>
<evidence type="ECO:0000256" key="1">
    <source>
        <dbReference type="SAM" id="MobiDB-lite"/>
    </source>
</evidence>
<feature type="compositionally biased region" description="Polar residues" evidence="1">
    <location>
        <begin position="319"/>
        <end position="331"/>
    </location>
</feature>
<name>A0A6G0W1G1_APHCR</name>
<gene>
    <name evidence="2" type="ORF">FWK35_00026203</name>
</gene>
<feature type="region of interest" description="Disordered" evidence="1">
    <location>
        <begin position="317"/>
        <end position="353"/>
    </location>
</feature>
<organism evidence="2 3">
    <name type="scientific">Aphis craccivora</name>
    <name type="common">Cowpea aphid</name>
    <dbReference type="NCBI Taxonomy" id="307492"/>
    <lineage>
        <taxon>Eukaryota</taxon>
        <taxon>Metazoa</taxon>
        <taxon>Ecdysozoa</taxon>
        <taxon>Arthropoda</taxon>
        <taxon>Hexapoda</taxon>
        <taxon>Insecta</taxon>
        <taxon>Pterygota</taxon>
        <taxon>Neoptera</taxon>
        <taxon>Paraneoptera</taxon>
        <taxon>Hemiptera</taxon>
        <taxon>Sternorrhyncha</taxon>
        <taxon>Aphidomorpha</taxon>
        <taxon>Aphidoidea</taxon>
        <taxon>Aphididae</taxon>
        <taxon>Aphidini</taxon>
        <taxon>Aphis</taxon>
        <taxon>Aphis</taxon>
    </lineage>
</organism>
<accession>A0A6G0W1G1</accession>
<evidence type="ECO:0000313" key="3">
    <source>
        <dbReference type="Proteomes" id="UP000478052"/>
    </source>
</evidence>
<protein>
    <submittedName>
        <fullName evidence="2">Uncharacterized protein</fullName>
    </submittedName>
</protein>
<feature type="compositionally biased region" description="Basic residues" evidence="1">
    <location>
        <begin position="332"/>
        <end position="342"/>
    </location>
</feature>
<dbReference type="EMBL" id="VUJU01009639">
    <property type="protein sequence ID" value="KAF0718773.1"/>
    <property type="molecule type" value="Genomic_DNA"/>
</dbReference>
<dbReference type="AlphaFoldDB" id="A0A6G0W1G1"/>
<comment type="caution">
    <text evidence="2">The sequence shown here is derived from an EMBL/GenBank/DDBJ whole genome shotgun (WGS) entry which is preliminary data.</text>
</comment>
<dbReference type="Proteomes" id="UP000478052">
    <property type="component" value="Unassembled WGS sequence"/>
</dbReference>
<reference evidence="2 3" key="1">
    <citation type="submission" date="2019-08" db="EMBL/GenBank/DDBJ databases">
        <title>Whole genome of Aphis craccivora.</title>
        <authorList>
            <person name="Voronova N.V."/>
            <person name="Shulinski R.S."/>
            <person name="Bandarenka Y.V."/>
            <person name="Zhorov D.G."/>
            <person name="Warner D."/>
        </authorList>
    </citation>
    <scope>NUCLEOTIDE SEQUENCE [LARGE SCALE GENOMIC DNA]</scope>
    <source>
        <strain evidence="2">180601</strain>
        <tissue evidence="2">Whole Body</tissue>
    </source>
</reference>
<keyword evidence="3" id="KW-1185">Reference proteome</keyword>
<feature type="compositionally biased region" description="Basic and acidic residues" evidence="1">
    <location>
        <begin position="343"/>
        <end position="353"/>
    </location>
</feature>